<dbReference type="AlphaFoldDB" id="A0A8J6QN58"/>
<accession>A0A8J6QN58</accession>
<dbReference type="Gene3D" id="2.50.20.10">
    <property type="entry name" value="Lipoprotein localisation LolA/LolB/LppX"/>
    <property type="match status" value="1"/>
</dbReference>
<gene>
    <name evidence="2" type="ORF">ICT70_05015</name>
</gene>
<protein>
    <submittedName>
        <fullName evidence="2">DUF1329 domain-containing protein</fullName>
    </submittedName>
</protein>
<reference evidence="2" key="1">
    <citation type="submission" date="2020-09" db="EMBL/GenBank/DDBJ databases">
        <title>Pelobacter alkaliphilus sp. nov., a novel anaerobic arsenate-reducing bacterium from terrestrial mud volcano.</title>
        <authorList>
            <person name="Khomyakova M.A."/>
            <person name="Merkel A.Y."/>
            <person name="Slobodkin A.I."/>
        </authorList>
    </citation>
    <scope>NUCLEOTIDE SEQUENCE</scope>
    <source>
        <strain evidence="2">M08fum</strain>
    </source>
</reference>
<dbReference type="InterPro" id="IPR010752">
    <property type="entry name" value="DUF1329"/>
</dbReference>
<keyword evidence="3" id="KW-1185">Reference proteome</keyword>
<feature type="chain" id="PRO_5035322600" evidence="1">
    <location>
        <begin position="25"/>
        <end position="453"/>
    </location>
</feature>
<organism evidence="2 3">
    <name type="scientific">Pelovirga terrestris</name>
    <dbReference type="NCBI Taxonomy" id="2771352"/>
    <lineage>
        <taxon>Bacteria</taxon>
        <taxon>Pseudomonadati</taxon>
        <taxon>Thermodesulfobacteriota</taxon>
        <taxon>Desulfuromonadia</taxon>
        <taxon>Geobacterales</taxon>
        <taxon>Geobacteraceae</taxon>
        <taxon>Pelovirga</taxon>
    </lineage>
</organism>
<dbReference type="Proteomes" id="UP000632828">
    <property type="component" value="Unassembled WGS sequence"/>
</dbReference>
<dbReference type="RefSeq" id="WP_191154299.1">
    <property type="nucleotide sequence ID" value="NZ_JACWUN010000004.1"/>
</dbReference>
<proteinExistence type="predicted"/>
<feature type="signal peptide" evidence="1">
    <location>
        <begin position="1"/>
        <end position="24"/>
    </location>
</feature>
<dbReference type="CDD" id="cd16329">
    <property type="entry name" value="LolA_like"/>
    <property type="match status" value="1"/>
</dbReference>
<comment type="caution">
    <text evidence="2">The sequence shown here is derived from an EMBL/GenBank/DDBJ whole genome shotgun (WGS) entry which is preliminary data.</text>
</comment>
<evidence type="ECO:0000256" key="1">
    <source>
        <dbReference type="SAM" id="SignalP"/>
    </source>
</evidence>
<sequence length="453" mass="51198">MLKKAFVLIAAVLLVTATAGLSLAAITAEQAARLGQDLTPLGAERAGNADGTIPAWEGGITTPPAGYVKGQHHIDPFANDQIQFTITAANIDQYRDKLTVGHQALLENYDTFKMNVYPTRRSASVPQRIYDATKQVARTAELVNNGDGVKGTVIGIPFPLPTSGIEVLWNHMLRYRGDFATRSIAQAAMTRGGAYTLVQFEDMFSLVYSQEGMTEEKMNNRILMFRQEVTAPARLAGEVLLVHETLDQVAEPRSAWVYNPGQRRVRRAPNVAYDNPGTASDSLRTTDQFDMFNGAPDRYDWKLVGKKELYVPYNSYKLHSNQLKYADVLTPLHLNPEHLRYELHRVWVIEATLREGSRHLYKQRTFYIDEDSWQIVAADLYDNRDQLWRVSEGHGINYYDVPTYWTTVEAHYDLQSGRYLAIGMDNESTTYNFDVTLSEQDFSQGALRRAGRR</sequence>
<dbReference type="Pfam" id="PF07044">
    <property type="entry name" value="DUF1329"/>
    <property type="match status" value="1"/>
</dbReference>
<evidence type="ECO:0000313" key="2">
    <source>
        <dbReference type="EMBL" id="MBD1400028.1"/>
    </source>
</evidence>
<dbReference type="EMBL" id="JACWUN010000004">
    <property type="protein sequence ID" value="MBD1400028.1"/>
    <property type="molecule type" value="Genomic_DNA"/>
</dbReference>
<name>A0A8J6QN58_9BACT</name>
<keyword evidence="1" id="KW-0732">Signal</keyword>
<evidence type="ECO:0000313" key="3">
    <source>
        <dbReference type="Proteomes" id="UP000632828"/>
    </source>
</evidence>